<proteinExistence type="predicted"/>
<sequence length="375" mass="42176">MMKLSISLSLETSHRHPYTQDVAMKFRLNVVPEKVVPTNDMHYMVLLDVSGSMEGVKLETAKKGVESLLAKIPEGNRATILTFSDDVRTVANFEEPRNVNLEFKAGGGTQLYAALRTAYAKFRERGKPGYMILLTDGKPTDVHESEAYSKIEVPSSLTVYAFGVGEDYNESILKSVVDSCGGKLYHLEDPETISQELPKATVTYVAAKDLTVEFRWPREVKILNYQGPPVRISAVQEVVKIYGETVLPANASGESLKAVVSYRDPTDGSVRIEEESVRLDDGDFLSGLNKDLMREYRYYELLKKYGDEVMTGELDQATKTLDMMKKVAEETRRVELVEATRRLTRSFESTRRLESTKRTSRLSKEVASEVTKALR</sequence>
<accession>A0A348B2I3</accession>
<dbReference type="CDD" id="cd00198">
    <property type="entry name" value="vWFA"/>
    <property type="match status" value="1"/>
</dbReference>
<name>A0A348B2I3_9CREN</name>
<evidence type="ECO:0000313" key="2">
    <source>
        <dbReference type="EMBL" id="BBD72385.1"/>
    </source>
</evidence>
<dbReference type="EMBL" id="BMQS01000011">
    <property type="protein sequence ID" value="GGT97487.1"/>
    <property type="molecule type" value="Genomic_DNA"/>
</dbReference>
<dbReference type="AlphaFoldDB" id="A0A348B2I3"/>
<dbReference type="SMART" id="SM00327">
    <property type="entry name" value="VWA"/>
    <property type="match status" value="1"/>
</dbReference>
<dbReference type="PANTHER" id="PTHR45737:SF6">
    <property type="entry name" value="VON WILLEBRAND FACTOR A DOMAIN-CONTAINING PROTEIN 5A"/>
    <property type="match status" value="1"/>
</dbReference>
<feature type="domain" description="VWFA" evidence="1">
    <location>
        <begin position="42"/>
        <end position="201"/>
    </location>
</feature>
<protein>
    <recommendedName>
        <fullName evidence="1">VWFA domain-containing protein</fullName>
    </recommendedName>
</protein>
<dbReference type="Proteomes" id="UP000616143">
    <property type="component" value="Unassembled WGS sequence"/>
</dbReference>
<dbReference type="PANTHER" id="PTHR45737">
    <property type="entry name" value="VON WILLEBRAND FACTOR A DOMAIN-CONTAINING PROTEIN 5A"/>
    <property type="match status" value="1"/>
</dbReference>
<evidence type="ECO:0000313" key="4">
    <source>
        <dbReference type="Proteomes" id="UP000276741"/>
    </source>
</evidence>
<dbReference type="Pfam" id="PF00092">
    <property type="entry name" value="VWA"/>
    <property type="match status" value="1"/>
</dbReference>
<dbReference type="KEGG" id="sacd:HS1genome_0774"/>
<dbReference type="PROSITE" id="PS50234">
    <property type="entry name" value="VWFA"/>
    <property type="match status" value="1"/>
</dbReference>
<reference evidence="4" key="2">
    <citation type="submission" date="2018-04" db="EMBL/GenBank/DDBJ databases">
        <title>Complete genome sequence of Sulfodiicoccus acidiphilus strain HS-1.</title>
        <authorList>
            <person name="Sakai H.D."/>
            <person name="Kurosawa N."/>
        </authorList>
    </citation>
    <scope>NUCLEOTIDE SEQUENCE [LARGE SCALE GENOMIC DNA]</scope>
    <source>
        <strain evidence="4">HS-1</strain>
    </source>
</reference>
<evidence type="ECO:0000313" key="3">
    <source>
        <dbReference type="EMBL" id="GGT97487.1"/>
    </source>
</evidence>
<dbReference type="Gene3D" id="3.40.50.410">
    <property type="entry name" value="von Willebrand factor, type A domain"/>
    <property type="match status" value="1"/>
</dbReference>
<dbReference type="SUPFAM" id="SSF53300">
    <property type="entry name" value="vWA-like"/>
    <property type="match status" value="1"/>
</dbReference>
<keyword evidence="4" id="KW-1185">Reference proteome</keyword>
<organism evidence="2 4">
    <name type="scientific">Sulfodiicoccus acidiphilus</name>
    <dbReference type="NCBI Taxonomy" id="1670455"/>
    <lineage>
        <taxon>Archaea</taxon>
        <taxon>Thermoproteota</taxon>
        <taxon>Thermoprotei</taxon>
        <taxon>Sulfolobales</taxon>
        <taxon>Sulfolobaceae</taxon>
        <taxon>Sulfodiicoccus</taxon>
    </lineage>
</organism>
<dbReference type="InterPro" id="IPR002035">
    <property type="entry name" value="VWF_A"/>
</dbReference>
<dbReference type="EMBL" id="AP018553">
    <property type="protein sequence ID" value="BBD72385.1"/>
    <property type="molecule type" value="Genomic_DNA"/>
</dbReference>
<reference evidence="2" key="3">
    <citation type="journal article" date="2019" name="BMC Res. Notes">
        <title>Complete genome sequence of the Sulfodiicoccus acidiphilus strain HS-1T, the first crenarchaeon that lacks polB3, isolated from an acidic hot spring in Ohwaku-dani, Hakone, Japan.</title>
        <authorList>
            <person name="Sakai H.D."/>
            <person name="Kurosawa N."/>
        </authorList>
    </citation>
    <scope>NUCLEOTIDE SEQUENCE</scope>
    <source>
        <strain evidence="2">HS-1</strain>
    </source>
</reference>
<reference evidence="3" key="1">
    <citation type="journal article" date="2014" name="Int. J. Syst. Evol. Microbiol.">
        <title>Complete genome sequence of Corynebacterium casei LMG S-19264T (=DSM 44701T), isolated from a smear-ripened cheese.</title>
        <authorList>
            <consortium name="US DOE Joint Genome Institute (JGI-PGF)"/>
            <person name="Walter F."/>
            <person name="Albersmeier A."/>
            <person name="Kalinowski J."/>
            <person name="Ruckert C."/>
        </authorList>
    </citation>
    <scope>NUCLEOTIDE SEQUENCE</scope>
    <source>
        <strain evidence="3">JCM 31740</strain>
    </source>
</reference>
<gene>
    <name evidence="3" type="ORF">GCM10007116_13810</name>
    <name evidence="2" type="ORF">HS1genome_0774</name>
</gene>
<reference evidence="3" key="4">
    <citation type="submission" date="2020-09" db="EMBL/GenBank/DDBJ databases">
        <authorList>
            <person name="Sun Q."/>
            <person name="Ohkuma M."/>
        </authorList>
    </citation>
    <scope>NUCLEOTIDE SEQUENCE</scope>
    <source>
        <strain evidence="3">JCM 31740</strain>
    </source>
</reference>
<dbReference type="Proteomes" id="UP000276741">
    <property type="component" value="Chromosome"/>
</dbReference>
<evidence type="ECO:0000259" key="1">
    <source>
        <dbReference type="PROSITE" id="PS50234"/>
    </source>
</evidence>
<dbReference type="Pfam" id="PF18677">
    <property type="entry name" value="ArnB_C"/>
    <property type="match status" value="1"/>
</dbReference>
<dbReference type="InterPro" id="IPR036465">
    <property type="entry name" value="vWFA_dom_sf"/>
</dbReference>
<dbReference type="InterPro" id="IPR040929">
    <property type="entry name" value="ArnB_C"/>
</dbReference>